<organism evidence="2 3">
    <name type="scientific">Lysinibacillus parviboronicapiens</name>
    <dbReference type="NCBI Taxonomy" id="436516"/>
    <lineage>
        <taxon>Bacteria</taxon>
        <taxon>Bacillati</taxon>
        <taxon>Bacillota</taxon>
        <taxon>Bacilli</taxon>
        <taxon>Bacillales</taxon>
        <taxon>Bacillaceae</taxon>
        <taxon>Lysinibacillus</taxon>
    </lineage>
</organism>
<keyword evidence="2" id="KW-0969">Cilium</keyword>
<comment type="caution">
    <text evidence="2">The sequence shown here is derived from an EMBL/GenBank/DDBJ whole genome shotgun (WGS) entry which is preliminary data.</text>
</comment>
<dbReference type="Proteomes" id="UP001549363">
    <property type="component" value="Unassembled WGS sequence"/>
</dbReference>
<dbReference type="RefSeq" id="WP_354471148.1">
    <property type="nucleotide sequence ID" value="NZ_JBEPSB010000003.1"/>
</dbReference>
<evidence type="ECO:0000313" key="3">
    <source>
        <dbReference type="Proteomes" id="UP001549363"/>
    </source>
</evidence>
<accession>A0ABV2PG42</accession>
<evidence type="ECO:0000256" key="1">
    <source>
        <dbReference type="SAM" id="Phobius"/>
    </source>
</evidence>
<sequence length="78" mass="8587">MRKLLGNLKLMAKIGILILIIAVFLGSMSMISYFSSSNELEKSIEEEQASTMNEMASASEQLAKLATNLQEESGKFKV</sequence>
<keyword evidence="3" id="KW-1185">Reference proteome</keyword>
<proteinExistence type="predicted"/>
<keyword evidence="1" id="KW-0812">Transmembrane</keyword>
<name>A0ABV2PG42_9BACI</name>
<reference evidence="2 3" key="1">
    <citation type="submission" date="2024-06" db="EMBL/GenBank/DDBJ databases">
        <title>Sorghum-associated microbial communities from plants grown in Nebraska, USA.</title>
        <authorList>
            <person name="Schachtman D."/>
        </authorList>
    </citation>
    <scope>NUCLEOTIDE SEQUENCE [LARGE SCALE GENOMIC DNA]</scope>
    <source>
        <strain evidence="2 3">736</strain>
    </source>
</reference>
<keyword evidence="2" id="KW-0282">Flagellum</keyword>
<keyword evidence="1" id="KW-1133">Transmembrane helix</keyword>
<dbReference type="EMBL" id="JBEPSB010000003">
    <property type="protein sequence ID" value="MET4559917.1"/>
    <property type="molecule type" value="Genomic_DNA"/>
</dbReference>
<feature type="transmembrane region" description="Helical" evidence="1">
    <location>
        <begin position="12"/>
        <end position="34"/>
    </location>
</feature>
<keyword evidence="2" id="KW-0966">Cell projection</keyword>
<protein>
    <submittedName>
        <fullName evidence="2">Flagellar basal body-associated protein FliL</fullName>
    </submittedName>
</protein>
<evidence type="ECO:0000313" key="2">
    <source>
        <dbReference type="EMBL" id="MET4559917.1"/>
    </source>
</evidence>
<gene>
    <name evidence="2" type="ORF">ABIA69_001060</name>
</gene>
<keyword evidence="1" id="KW-0472">Membrane</keyword>